<evidence type="ECO:0000313" key="1">
    <source>
        <dbReference type="EMBL" id="KKU60802.1"/>
    </source>
</evidence>
<protein>
    <submittedName>
        <fullName evidence="1">Uncharacterized protein</fullName>
    </submittedName>
</protein>
<dbReference type="AlphaFoldDB" id="A0A0G1RUH7"/>
<dbReference type="AntiFam" id="ANF00010">
    <property type="entry name" value="tRNA translation"/>
</dbReference>
<organism evidence="1 2">
    <name type="scientific">Candidatus Beckwithbacteria bacterium GW2011_GWB1_47_15</name>
    <dbReference type="NCBI Taxonomy" id="1618371"/>
    <lineage>
        <taxon>Bacteria</taxon>
        <taxon>Candidatus Beckwithiibacteriota</taxon>
    </lineage>
</organism>
<reference evidence="1 2" key="1">
    <citation type="journal article" date="2015" name="Nature">
        <title>rRNA introns, odd ribosomes, and small enigmatic genomes across a large radiation of phyla.</title>
        <authorList>
            <person name="Brown C.T."/>
            <person name="Hug L.A."/>
            <person name="Thomas B.C."/>
            <person name="Sharon I."/>
            <person name="Castelle C.J."/>
            <person name="Singh A."/>
            <person name="Wilkins M.J."/>
            <person name="Williams K.H."/>
            <person name="Banfield J.F."/>
        </authorList>
    </citation>
    <scope>NUCLEOTIDE SEQUENCE [LARGE SCALE GENOMIC DNA]</scope>
</reference>
<evidence type="ECO:0000313" key="2">
    <source>
        <dbReference type="Proteomes" id="UP000033860"/>
    </source>
</evidence>
<accession>A0A0G1RUH7</accession>
<dbReference type="EMBL" id="LCNT01000007">
    <property type="protein sequence ID" value="KKU60802.1"/>
    <property type="molecule type" value="Genomic_DNA"/>
</dbReference>
<proteinExistence type="predicted"/>
<name>A0A0G1RUH7_9BACT</name>
<comment type="caution">
    <text evidence="1">The sequence shown here is derived from an EMBL/GenBank/DDBJ whole genome shotgun (WGS) entry which is preliminary data.</text>
</comment>
<sequence length="57" mass="6579">MVERLPVEQEVAGSTPVGHPSFFLKRFSNPLGRLEPVAQGMVELLYEDLFCWIDSWR</sequence>
<dbReference type="Proteomes" id="UP000033860">
    <property type="component" value="Unassembled WGS sequence"/>
</dbReference>
<gene>
    <name evidence="1" type="ORF">UX85_C0007G0089</name>
</gene>